<evidence type="ECO:0000256" key="10">
    <source>
        <dbReference type="ARBA" id="ARBA00023098"/>
    </source>
</evidence>
<dbReference type="AlphaFoldDB" id="A0A1S3AIS2"/>
<dbReference type="GO" id="GO:0005783">
    <property type="term" value="C:endoplasmic reticulum"/>
    <property type="evidence" value="ECO:0007669"/>
    <property type="project" value="TreeGrafter"/>
</dbReference>
<keyword evidence="7" id="KW-0735">Signal-anchor</keyword>
<comment type="catalytic activity">
    <reaction evidence="13">
        <text>a globoside Gb4Cer (d18:1(4E)) + UDP-alpha-D-galactose = a globoside GalGb4Cer (d18:1(4E)) + UDP + H(+)</text>
        <dbReference type="Rhea" id="RHEA:41996"/>
        <dbReference type="ChEBI" id="CHEBI:15378"/>
        <dbReference type="ChEBI" id="CHEBI:18259"/>
        <dbReference type="ChEBI" id="CHEBI:58223"/>
        <dbReference type="ChEBI" id="CHEBI:62571"/>
        <dbReference type="ChEBI" id="CHEBI:66914"/>
    </reaction>
    <physiologicalReaction direction="left-to-right" evidence="13">
        <dbReference type="Rhea" id="RHEA:41997"/>
    </physiologicalReaction>
</comment>
<evidence type="ECO:0000256" key="2">
    <source>
        <dbReference type="ARBA" id="ARBA00004922"/>
    </source>
</evidence>
<dbReference type="FunCoup" id="A0A1S3AIS2">
    <property type="interactions" value="51"/>
</dbReference>
<keyword evidence="12" id="KW-0325">Glycoprotein</keyword>
<dbReference type="RefSeq" id="XP_007535696.1">
    <property type="nucleotide sequence ID" value="XM_007535634.2"/>
</dbReference>
<dbReference type="PANTHER" id="PTHR11214:SF265">
    <property type="entry name" value="BETA-1,3-GALACTOSYLTRANSFERASE 5"/>
    <property type="match status" value="1"/>
</dbReference>
<evidence type="ECO:0000256" key="14">
    <source>
        <dbReference type="RuleBase" id="RU363063"/>
    </source>
</evidence>
<dbReference type="Pfam" id="PF01762">
    <property type="entry name" value="Galactosyl_T"/>
    <property type="match status" value="1"/>
</dbReference>
<organism evidence="15 16">
    <name type="scientific">Erinaceus europaeus</name>
    <name type="common">Western European hedgehog</name>
    <dbReference type="NCBI Taxonomy" id="9365"/>
    <lineage>
        <taxon>Eukaryota</taxon>
        <taxon>Metazoa</taxon>
        <taxon>Chordata</taxon>
        <taxon>Craniata</taxon>
        <taxon>Vertebrata</taxon>
        <taxon>Euteleostomi</taxon>
        <taxon>Mammalia</taxon>
        <taxon>Eutheria</taxon>
        <taxon>Laurasiatheria</taxon>
        <taxon>Eulipotyphla</taxon>
        <taxon>Erinaceidae</taxon>
        <taxon>Erinaceinae</taxon>
        <taxon>Erinaceus</taxon>
    </lineage>
</organism>
<dbReference type="InParanoid" id="A0A1S3AIS2"/>
<evidence type="ECO:0000256" key="13">
    <source>
        <dbReference type="ARBA" id="ARBA00048834"/>
    </source>
</evidence>
<keyword evidence="9 14" id="KW-0333">Golgi apparatus</keyword>
<dbReference type="FunFam" id="3.90.550.50:FF:000001">
    <property type="entry name" value="Hexosyltransferase"/>
    <property type="match status" value="1"/>
</dbReference>
<dbReference type="Gene3D" id="3.90.550.50">
    <property type="match status" value="1"/>
</dbReference>
<protein>
    <recommendedName>
        <fullName evidence="14">Hexosyltransferase</fullName>
        <ecNumber evidence="14">2.4.1.-</ecNumber>
    </recommendedName>
</protein>
<dbReference type="GO" id="GO:0000139">
    <property type="term" value="C:Golgi membrane"/>
    <property type="evidence" value="ECO:0007669"/>
    <property type="project" value="UniProtKB-SubCell"/>
</dbReference>
<evidence type="ECO:0000256" key="6">
    <source>
        <dbReference type="ARBA" id="ARBA00022692"/>
    </source>
</evidence>
<evidence type="ECO:0000256" key="9">
    <source>
        <dbReference type="ARBA" id="ARBA00023034"/>
    </source>
</evidence>
<dbReference type="GO" id="GO:0008499">
    <property type="term" value="F:N-acetyl-beta-D-glucosaminide beta-(1,3)-galactosyltransferase activity"/>
    <property type="evidence" value="ECO:0007669"/>
    <property type="project" value="TreeGrafter"/>
</dbReference>
<sequence length="323" mass="37075">MTFLKMKLIFVSLLVLGVLCLYFSMYSLTSIRNIFNTERRVFLQLPELNCEQNPPFLILLVASTQEQVFDRSVIRGTWGRERLVRGKRINTFFLLGAAPKKHISGEVSQESQRHRDIIQKDFVDTYNNLTLKTLMGMEWVHRFCPQAAFVMKTDTDTFVNIYYLTDLLLQKNRTARFFTGAIFINVSTVRDENNKWFVSTEEYPRDKYPPFCSGSGYVFSSDMAGLVYSVSQSVPFLKLEDVFVGLCLERLNITPEPLHSEDTFFPNWLPFSTCLFKKIVTSHPIEIGFAFLYWNSLENSLEEECPSASGSPAAQVTSSSDIV</sequence>
<evidence type="ECO:0000256" key="5">
    <source>
        <dbReference type="ARBA" id="ARBA00022679"/>
    </source>
</evidence>
<reference evidence="16" key="1">
    <citation type="submission" date="2025-08" db="UniProtKB">
        <authorList>
            <consortium name="RefSeq"/>
        </authorList>
    </citation>
    <scope>IDENTIFICATION</scope>
</reference>
<evidence type="ECO:0000313" key="15">
    <source>
        <dbReference type="Proteomes" id="UP001652624"/>
    </source>
</evidence>
<dbReference type="eggNOG" id="KOG2287">
    <property type="taxonomic scope" value="Eukaryota"/>
</dbReference>
<keyword evidence="11" id="KW-0472">Membrane</keyword>
<keyword evidence="8" id="KW-1133">Transmembrane helix</keyword>
<evidence type="ECO:0000313" key="16">
    <source>
        <dbReference type="RefSeq" id="XP_007535696.1"/>
    </source>
</evidence>
<proteinExistence type="inferred from homology"/>
<dbReference type="Proteomes" id="UP001652624">
    <property type="component" value="Unplaced"/>
</dbReference>
<keyword evidence="4 14" id="KW-0328">Glycosyltransferase</keyword>
<evidence type="ECO:0000256" key="4">
    <source>
        <dbReference type="ARBA" id="ARBA00022676"/>
    </source>
</evidence>
<dbReference type="GO" id="GO:0006493">
    <property type="term" value="P:protein O-linked glycosylation"/>
    <property type="evidence" value="ECO:0007669"/>
    <property type="project" value="TreeGrafter"/>
</dbReference>
<accession>A0A1S3AIS2</accession>
<evidence type="ECO:0000256" key="1">
    <source>
        <dbReference type="ARBA" id="ARBA00004323"/>
    </source>
</evidence>
<dbReference type="EC" id="2.4.1.-" evidence="14"/>
<keyword evidence="5" id="KW-0808">Transferase</keyword>
<evidence type="ECO:0000256" key="12">
    <source>
        <dbReference type="ARBA" id="ARBA00023180"/>
    </source>
</evidence>
<comment type="subcellular location">
    <subcellularLocation>
        <location evidence="1 14">Golgi apparatus membrane</location>
        <topology evidence="1 14">Single-pass type II membrane protein</topology>
    </subcellularLocation>
</comment>
<comment type="similarity">
    <text evidence="3 14">Belongs to the glycosyltransferase 31 family.</text>
</comment>
<comment type="pathway">
    <text evidence="2">Protein modification; protein glycosylation.</text>
</comment>
<keyword evidence="10" id="KW-0443">Lipid metabolism</keyword>
<evidence type="ECO:0000256" key="7">
    <source>
        <dbReference type="ARBA" id="ARBA00022968"/>
    </source>
</evidence>
<name>A0A1S3AIS2_ERIEU</name>
<dbReference type="InterPro" id="IPR002659">
    <property type="entry name" value="Glyco_trans_31"/>
</dbReference>
<evidence type="ECO:0000256" key="3">
    <source>
        <dbReference type="ARBA" id="ARBA00008661"/>
    </source>
</evidence>
<keyword evidence="15" id="KW-1185">Reference proteome</keyword>
<keyword evidence="6" id="KW-0812">Transmembrane</keyword>
<evidence type="ECO:0000256" key="8">
    <source>
        <dbReference type="ARBA" id="ARBA00022989"/>
    </source>
</evidence>
<dbReference type="OrthoDB" id="2139606at2759"/>
<gene>
    <name evidence="16" type="primary">LOC103124876</name>
</gene>
<evidence type="ECO:0000256" key="11">
    <source>
        <dbReference type="ARBA" id="ARBA00023136"/>
    </source>
</evidence>
<dbReference type="GeneID" id="103124876"/>
<dbReference type="PANTHER" id="PTHR11214">
    <property type="entry name" value="BETA-1,3-N-ACETYLGLUCOSAMINYLTRANSFERASE"/>
    <property type="match status" value="1"/>
</dbReference>
<dbReference type="GO" id="GO:0006629">
    <property type="term" value="P:lipid metabolic process"/>
    <property type="evidence" value="ECO:0007669"/>
    <property type="project" value="UniProtKB-KW"/>
</dbReference>